<protein>
    <recommendedName>
        <fullName evidence="2">Transglycosylase SLT domain-containing protein</fullName>
    </recommendedName>
</protein>
<dbReference type="InterPro" id="IPR008258">
    <property type="entry name" value="Transglycosylase_SLT_dom_1"/>
</dbReference>
<comment type="caution">
    <text evidence="3">The sequence shown here is derived from an EMBL/GenBank/DDBJ whole genome shotgun (WGS) entry which is preliminary data.</text>
</comment>
<evidence type="ECO:0000259" key="2">
    <source>
        <dbReference type="Pfam" id="PF01464"/>
    </source>
</evidence>
<evidence type="ECO:0000313" key="3">
    <source>
        <dbReference type="EMBL" id="CAD7286991.1"/>
    </source>
</evidence>
<name>A0ABM8Q2L2_9BACT</name>
<keyword evidence="4" id="KW-1185">Reference proteome</keyword>
<dbReference type="Proteomes" id="UP000789803">
    <property type="component" value="Unassembled WGS sequence"/>
</dbReference>
<dbReference type="EMBL" id="CAJHOF010000001">
    <property type="protein sequence ID" value="CAD7286991.1"/>
    <property type="molecule type" value="Genomic_DNA"/>
</dbReference>
<accession>A0ABM8Q2L2</accession>
<dbReference type="Pfam" id="PF01464">
    <property type="entry name" value="SLT"/>
    <property type="match status" value="1"/>
</dbReference>
<dbReference type="SUPFAM" id="SSF53955">
    <property type="entry name" value="Lysozyme-like"/>
    <property type="match status" value="1"/>
</dbReference>
<dbReference type="PANTHER" id="PTHR37423">
    <property type="entry name" value="SOLUBLE LYTIC MUREIN TRANSGLYCOSYLASE-RELATED"/>
    <property type="match status" value="1"/>
</dbReference>
<dbReference type="InterPro" id="IPR023346">
    <property type="entry name" value="Lysozyme-like_dom_sf"/>
</dbReference>
<sequence>MILLRLCSLITLCFAWLNGGVLSYDELKTKPKSLAKDYYINRLINEANPSKEQVYELSKQLYRDAGSVKKSIQKIIPPKRVVGNCAKVNSKNIIDANATCQNALTTVAYSLKLDKTTREILSLNLVNSHPKKSKILSALNTKNPAFTLYEFGFAAEFLGYYNAISDELKTDKFSFKLSQNFMDELYKTKGFTQFLINLVMKREQDVLRSNFLLITPEITSKNDAFYLGINAVTLGDESMAKLYFKAALNTYEFASQKDNAKFWLYLLGDDSILHELANSTDINIYSLYAKEITGAEPFDVYVPRPKKQNNNEPDITNPFTWVSVANSAEKLDKEQLEAKAREFYTIDSVAAYVYFMQKANGYKKHYYIIPENDALNFTNDIRKALIFAIARQESLFLPAVVSTSYALGTMQFMPFLANAIGKKELKIPDFDEDHMFRPDVAYTFANHHLNYLEKYLYHPLFIAYAYNGGIGFTKRLITKDDMFKAGKYEPFLSMELVPYAESRLYGKKVLANYVVYRALFKNEIKISELFDALLNPQLTDNFRK</sequence>
<comment type="similarity">
    <text evidence="1">Belongs to the transglycosylase Slt family.</text>
</comment>
<evidence type="ECO:0000313" key="4">
    <source>
        <dbReference type="Proteomes" id="UP000789803"/>
    </source>
</evidence>
<dbReference type="CDD" id="cd13401">
    <property type="entry name" value="Slt70-like"/>
    <property type="match status" value="1"/>
</dbReference>
<organism evidence="3 4">
    <name type="scientific">Campylobacter majalis</name>
    <dbReference type="NCBI Taxonomy" id="2790656"/>
    <lineage>
        <taxon>Bacteria</taxon>
        <taxon>Pseudomonadati</taxon>
        <taxon>Campylobacterota</taxon>
        <taxon>Epsilonproteobacteria</taxon>
        <taxon>Campylobacterales</taxon>
        <taxon>Campylobacteraceae</taxon>
        <taxon>Campylobacter</taxon>
    </lineage>
</organism>
<reference evidence="3 4" key="1">
    <citation type="submission" date="2020-11" db="EMBL/GenBank/DDBJ databases">
        <authorList>
            <person name="Peeters C."/>
        </authorList>
    </citation>
    <scope>NUCLEOTIDE SEQUENCE [LARGE SCALE GENOMIC DNA]</scope>
    <source>
        <strain evidence="3 4">LMG 7974</strain>
    </source>
</reference>
<dbReference type="Gene3D" id="1.10.530.10">
    <property type="match status" value="1"/>
</dbReference>
<gene>
    <name evidence="3" type="ORF">LMG7974_00187</name>
</gene>
<evidence type="ECO:0000256" key="1">
    <source>
        <dbReference type="ARBA" id="ARBA00007734"/>
    </source>
</evidence>
<feature type="domain" description="Transglycosylase SLT" evidence="2">
    <location>
        <begin position="379"/>
        <end position="481"/>
    </location>
</feature>
<dbReference type="RefSeq" id="WP_229932013.1">
    <property type="nucleotide sequence ID" value="NZ_CAJHOF010000001.1"/>
</dbReference>
<proteinExistence type="inferred from homology"/>
<dbReference type="PANTHER" id="PTHR37423:SF2">
    <property type="entry name" value="MEMBRANE-BOUND LYTIC MUREIN TRANSGLYCOSYLASE C"/>
    <property type="match status" value="1"/>
</dbReference>